<dbReference type="STRING" id="1035.BN961_00735"/>
<accession>A0A090MIL7</accession>
<dbReference type="SUPFAM" id="SSF51182">
    <property type="entry name" value="RmlC-like cupins"/>
    <property type="match status" value="1"/>
</dbReference>
<dbReference type="Gene3D" id="2.60.120.10">
    <property type="entry name" value="Jelly Rolls"/>
    <property type="match status" value="1"/>
</dbReference>
<dbReference type="CDD" id="cd02236">
    <property type="entry name" value="cupin_CV2614-like"/>
    <property type="match status" value="1"/>
</dbReference>
<protein>
    <submittedName>
        <fullName evidence="3">Cupin domain protein</fullName>
    </submittedName>
</protein>
<dbReference type="InterPro" id="IPR014710">
    <property type="entry name" value="RmlC-like_jellyroll"/>
</dbReference>
<sequence>MKHIASIAVVAAVAFAASPCSAESPRVETTAKPVVVRPVASATATSSGQPIVLPQKDAQVVVSSYEIAPGAVLPVHKHPFPRYAYVQAGHLRVTNNDTGKSEDFKPGDFIVEAVGQWHFGTNTGKDVVKLLVIDMVEKGKANTVLRDAH</sequence>
<feature type="chain" id="PRO_5001860066" evidence="1">
    <location>
        <begin position="23"/>
        <end position="149"/>
    </location>
</feature>
<keyword evidence="1" id="KW-0732">Signal</keyword>
<evidence type="ECO:0000259" key="2">
    <source>
        <dbReference type="Pfam" id="PF07883"/>
    </source>
</evidence>
<feature type="signal peptide" evidence="1">
    <location>
        <begin position="1"/>
        <end position="22"/>
    </location>
</feature>
<feature type="domain" description="Cupin type-2" evidence="2">
    <location>
        <begin position="65"/>
        <end position="133"/>
    </location>
</feature>
<dbReference type="EMBL" id="CCAZ020000001">
    <property type="protein sequence ID" value="CEG07346.1"/>
    <property type="molecule type" value="Genomic_DNA"/>
</dbReference>
<evidence type="ECO:0000313" key="3">
    <source>
        <dbReference type="EMBL" id="CEG07346.1"/>
    </source>
</evidence>
<dbReference type="InterPro" id="IPR011051">
    <property type="entry name" value="RmlC_Cupin_sf"/>
</dbReference>
<evidence type="ECO:0000313" key="4">
    <source>
        <dbReference type="Proteomes" id="UP000035762"/>
    </source>
</evidence>
<dbReference type="InterPro" id="IPR013096">
    <property type="entry name" value="Cupin_2"/>
</dbReference>
<keyword evidence="4" id="KW-1185">Reference proteome</keyword>
<gene>
    <name evidence="3" type="ORF">BN961_00735</name>
</gene>
<dbReference type="OrthoDB" id="287220at2"/>
<comment type="caution">
    <text evidence="3">The sequence shown here is derived from an EMBL/GenBank/DDBJ whole genome shotgun (WGS) entry which is preliminary data.</text>
</comment>
<dbReference type="Proteomes" id="UP000035762">
    <property type="component" value="Unassembled WGS sequence"/>
</dbReference>
<proteinExistence type="predicted"/>
<dbReference type="RefSeq" id="WP_009337042.1">
    <property type="nucleotide sequence ID" value="NZ_CCAZ020000001.1"/>
</dbReference>
<evidence type="ECO:0000256" key="1">
    <source>
        <dbReference type="SAM" id="SignalP"/>
    </source>
</evidence>
<reference evidence="3 4" key="1">
    <citation type="journal article" date="2014" name="Genome Announc.">
        <title>Genome Sequence of Afipia felis Strain 76713, Isolated in Hospital Water Using an Amoeba Co-Culture Procedure.</title>
        <authorList>
            <person name="Benamar S."/>
            <person name="La Scola B."/>
            <person name="Croce O."/>
        </authorList>
    </citation>
    <scope>NUCLEOTIDE SEQUENCE [LARGE SCALE GENOMIC DNA]</scope>
    <source>
        <strain evidence="3 4">76713</strain>
    </source>
</reference>
<dbReference type="Pfam" id="PF07883">
    <property type="entry name" value="Cupin_2"/>
    <property type="match status" value="1"/>
</dbReference>
<name>A0A090MIL7_AFIFE</name>
<dbReference type="AlphaFoldDB" id="A0A090MIL7"/>
<organism evidence="3 4">
    <name type="scientific">Afipia felis</name>
    <name type="common">Cat scratch disease bacillus</name>
    <dbReference type="NCBI Taxonomy" id="1035"/>
    <lineage>
        <taxon>Bacteria</taxon>
        <taxon>Pseudomonadati</taxon>
        <taxon>Pseudomonadota</taxon>
        <taxon>Alphaproteobacteria</taxon>
        <taxon>Hyphomicrobiales</taxon>
        <taxon>Nitrobacteraceae</taxon>
        <taxon>Afipia</taxon>
    </lineage>
</organism>